<feature type="non-terminal residue" evidence="5">
    <location>
        <position position="107"/>
    </location>
</feature>
<dbReference type="PANTHER" id="PTHR14514:SF4">
    <property type="entry name" value="NESPRIN-2"/>
    <property type="match status" value="1"/>
</dbReference>
<evidence type="ECO:0000256" key="1">
    <source>
        <dbReference type="ARBA" id="ARBA00004308"/>
    </source>
</evidence>
<name>A0A7L0MP58_9PSIT</name>
<feature type="non-terminal residue" evidence="5">
    <location>
        <position position="1"/>
    </location>
</feature>
<evidence type="ECO:0000256" key="2">
    <source>
        <dbReference type="ARBA" id="ARBA00022553"/>
    </source>
</evidence>
<dbReference type="EMBL" id="VXAR01012623">
    <property type="protein sequence ID" value="NXK82933.1"/>
    <property type="molecule type" value="Genomic_DNA"/>
</dbReference>
<comment type="caution">
    <text evidence="5">The sequence shown here is derived from an EMBL/GenBank/DDBJ whole genome shotgun (WGS) entry which is preliminary data.</text>
</comment>
<evidence type="ECO:0000256" key="4">
    <source>
        <dbReference type="ARBA" id="ARBA00023136"/>
    </source>
</evidence>
<keyword evidence="4" id="KW-0472">Membrane</keyword>
<proteinExistence type="predicted"/>
<evidence type="ECO:0000313" key="5">
    <source>
        <dbReference type="EMBL" id="NXK82933.1"/>
    </source>
</evidence>
<evidence type="ECO:0000313" key="6">
    <source>
        <dbReference type="Proteomes" id="UP000531168"/>
    </source>
</evidence>
<reference evidence="5 6" key="1">
    <citation type="submission" date="2019-09" db="EMBL/GenBank/DDBJ databases">
        <title>Bird 10,000 Genomes (B10K) Project - Family phase.</title>
        <authorList>
            <person name="Zhang G."/>
        </authorList>
    </citation>
    <scope>NUCLEOTIDE SEQUENCE [LARGE SCALE GENOMIC DNA]</scope>
    <source>
        <strain evidence="5">B10K-DU-001-46</strain>
        <tissue evidence="5">Muscle</tissue>
    </source>
</reference>
<sequence length="107" mass="12195">ELEDQLATKSKTLDELKQCLGFNSSAEQTPEAQPVALAELSEMLGNLINEVAQLKTSMRSILEQWRVYEEAHEEVSLMTMRYLYCTDQCKPSEVSLEALRNQVKTLQ</sequence>
<protein>
    <submittedName>
        <fullName evidence="5">SYNE2 protein</fullName>
    </submittedName>
</protein>
<keyword evidence="2" id="KW-0597">Phosphoprotein</keyword>
<comment type="subcellular location">
    <subcellularLocation>
        <location evidence="1">Endomembrane system</location>
    </subcellularLocation>
</comment>
<keyword evidence="6" id="KW-1185">Reference proteome</keyword>
<dbReference type="PANTHER" id="PTHR14514">
    <property type="entry name" value="PKA ANCHORING PROTEIN"/>
    <property type="match status" value="1"/>
</dbReference>
<dbReference type="Proteomes" id="UP000531168">
    <property type="component" value="Unassembled WGS sequence"/>
</dbReference>
<organism evidence="5 6">
    <name type="scientific">Amazona guildingii</name>
    <dbReference type="NCBI Taxonomy" id="175529"/>
    <lineage>
        <taxon>Eukaryota</taxon>
        <taxon>Metazoa</taxon>
        <taxon>Chordata</taxon>
        <taxon>Craniata</taxon>
        <taxon>Vertebrata</taxon>
        <taxon>Euteleostomi</taxon>
        <taxon>Archelosauria</taxon>
        <taxon>Archosauria</taxon>
        <taxon>Dinosauria</taxon>
        <taxon>Saurischia</taxon>
        <taxon>Theropoda</taxon>
        <taxon>Coelurosauria</taxon>
        <taxon>Aves</taxon>
        <taxon>Neognathae</taxon>
        <taxon>Neoaves</taxon>
        <taxon>Telluraves</taxon>
        <taxon>Australaves</taxon>
        <taxon>Psittaciformes</taxon>
        <taxon>Psittacidae</taxon>
        <taxon>Amazona</taxon>
    </lineage>
</organism>
<accession>A0A7L0MP58</accession>
<keyword evidence="3" id="KW-0677">Repeat</keyword>
<evidence type="ECO:0000256" key="3">
    <source>
        <dbReference type="ARBA" id="ARBA00022737"/>
    </source>
</evidence>
<gene>
    <name evidence="5" type="primary">Syne2_1</name>
    <name evidence="5" type="ORF">AMAGUI_R06491</name>
</gene>
<dbReference type="AlphaFoldDB" id="A0A7L0MP58"/>